<evidence type="ECO:0000256" key="1">
    <source>
        <dbReference type="SAM" id="SignalP"/>
    </source>
</evidence>
<keyword evidence="1" id="KW-0732">Signal</keyword>
<accession>A0ABP7JZ38</accession>
<dbReference type="PROSITE" id="PS51841">
    <property type="entry name" value="LTD"/>
    <property type="match status" value="1"/>
</dbReference>
<evidence type="ECO:0000313" key="3">
    <source>
        <dbReference type="EMBL" id="GAA3859864.1"/>
    </source>
</evidence>
<dbReference type="Gene3D" id="2.60.40.1260">
    <property type="entry name" value="Lamin Tail domain"/>
    <property type="match status" value="1"/>
</dbReference>
<feature type="chain" id="PRO_5047240601" evidence="1">
    <location>
        <begin position="32"/>
        <end position="168"/>
    </location>
</feature>
<feature type="domain" description="LTD" evidence="2">
    <location>
        <begin position="25"/>
        <end position="153"/>
    </location>
</feature>
<dbReference type="RefSeq" id="WP_345547849.1">
    <property type="nucleotide sequence ID" value="NZ_BAAAZA010000006.1"/>
</dbReference>
<sequence>MSVSTVTARHLAAAAVAAVAVAGAVVPPASAADHGPRSYAPRVEISDVQFDARGRGDHFGRSLNREWVEITNTGGRSANLDGWTLSDEDGRTYTFHHYRLRGHAAVRVHTGFGRDSRTDLYQDRRRAVWAGRSGIAVLRNDHGRYIDAVTWNGERHREGGHHLDHQVR</sequence>
<feature type="signal peptide" evidence="1">
    <location>
        <begin position="1"/>
        <end position="31"/>
    </location>
</feature>
<proteinExistence type="predicted"/>
<dbReference type="InterPro" id="IPR001322">
    <property type="entry name" value="Lamin_tail_dom"/>
</dbReference>
<reference evidence="4" key="1">
    <citation type="journal article" date="2019" name="Int. J. Syst. Evol. Microbiol.">
        <title>The Global Catalogue of Microorganisms (GCM) 10K type strain sequencing project: providing services to taxonomists for standard genome sequencing and annotation.</title>
        <authorList>
            <consortium name="The Broad Institute Genomics Platform"/>
            <consortium name="The Broad Institute Genome Sequencing Center for Infectious Disease"/>
            <person name="Wu L."/>
            <person name="Ma J."/>
        </authorList>
    </citation>
    <scope>NUCLEOTIDE SEQUENCE [LARGE SCALE GENOMIC DNA]</scope>
    <source>
        <strain evidence="4">JCM 16578</strain>
    </source>
</reference>
<evidence type="ECO:0000313" key="4">
    <source>
        <dbReference type="Proteomes" id="UP001501563"/>
    </source>
</evidence>
<protein>
    <submittedName>
        <fullName evidence="3">Lamin tail domain-containing protein</fullName>
    </submittedName>
</protein>
<dbReference type="Proteomes" id="UP001501563">
    <property type="component" value="Unassembled WGS sequence"/>
</dbReference>
<gene>
    <name evidence="3" type="ORF">GCM10022207_24400</name>
</gene>
<keyword evidence="4" id="KW-1185">Reference proteome</keyword>
<dbReference type="EMBL" id="BAAAZA010000006">
    <property type="protein sequence ID" value="GAA3859864.1"/>
    <property type="molecule type" value="Genomic_DNA"/>
</dbReference>
<evidence type="ECO:0000259" key="2">
    <source>
        <dbReference type="PROSITE" id="PS51841"/>
    </source>
</evidence>
<dbReference type="SUPFAM" id="SSF74853">
    <property type="entry name" value="Lamin A/C globular tail domain"/>
    <property type="match status" value="1"/>
</dbReference>
<name>A0ABP7JZ38_9ACTN</name>
<dbReference type="Pfam" id="PF00932">
    <property type="entry name" value="LTD"/>
    <property type="match status" value="1"/>
</dbReference>
<dbReference type="InterPro" id="IPR036415">
    <property type="entry name" value="Lamin_tail_dom_sf"/>
</dbReference>
<organism evidence="3 4">
    <name type="scientific">Streptomyces lannensis</name>
    <dbReference type="NCBI Taxonomy" id="766498"/>
    <lineage>
        <taxon>Bacteria</taxon>
        <taxon>Bacillati</taxon>
        <taxon>Actinomycetota</taxon>
        <taxon>Actinomycetes</taxon>
        <taxon>Kitasatosporales</taxon>
        <taxon>Streptomycetaceae</taxon>
        <taxon>Streptomyces</taxon>
    </lineage>
</organism>
<comment type="caution">
    <text evidence="3">The sequence shown here is derived from an EMBL/GenBank/DDBJ whole genome shotgun (WGS) entry which is preliminary data.</text>
</comment>